<dbReference type="Pfam" id="PF22640">
    <property type="entry name" value="ManC_GMP_beta-helix"/>
    <property type="match status" value="1"/>
</dbReference>
<feature type="compositionally biased region" description="Polar residues" evidence="8">
    <location>
        <begin position="355"/>
        <end position="364"/>
    </location>
</feature>
<evidence type="ECO:0000256" key="5">
    <source>
        <dbReference type="ARBA" id="ARBA00022741"/>
    </source>
</evidence>
<keyword evidence="12" id="KW-1185">Reference proteome</keyword>
<dbReference type="Gene3D" id="3.90.550.10">
    <property type="entry name" value="Spore Coat Polysaccharide Biosynthesis Protein SpsA, Chain A"/>
    <property type="match status" value="1"/>
</dbReference>
<feature type="compositionally biased region" description="Low complexity" evidence="8">
    <location>
        <begin position="378"/>
        <end position="387"/>
    </location>
</feature>
<dbReference type="Proteomes" id="UP000248706">
    <property type="component" value="Unassembled WGS sequence"/>
</dbReference>
<dbReference type="GO" id="GO:0005525">
    <property type="term" value="F:GTP binding"/>
    <property type="evidence" value="ECO:0007669"/>
    <property type="project" value="UniProtKB-KW"/>
</dbReference>
<evidence type="ECO:0000256" key="7">
    <source>
        <dbReference type="ARBA" id="ARBA00047343"/>
    </source>
</evidence>
<keyword evidence="4" id="KW-0548">Nucleotidyltransferase</keyword>
<comment type="catalytic activity">
    <reaction evidence="7">
        <text>alpha-D-mannose 1-phosphate + GTP + H(+) = GDP-alpha-D-mannose + diphosphate</text>
        <dbReference type="Rhea" id="RHEA:15229"/>
        <dbReference type="ChEBI" id="CHEBI:15378"/>
        <dbReference type="ChEBI" id="CHEBI:33019"/>
        <dbReference type="ChEBI" id="CHEBI:37565"/>
        <dbReference type="ChEBI" id="CHEBI:57527"/>
        <dbReference type="ChEBI" id="CHEBI:58409"/>
        <dbReference type="EC" id="2.7.7.13"/>
    </reaction>
</comment>
<dbReference type="OrthoDB" id="9806359at2"/>
<evidence type="ECO:0000256" key="4">
    <source>
        <dbReference type="ARBA" id="ARBA00022695"/>
    </source>
</evidence>
<sequence>MEDLHAVILAGGSGTRLWPLSTPEFPKQFLPLPGGRSMIQETLARVTTLVPPERIWVVTGRAFSELVRQHLPEVLPRQILEEPVGRNTAPAITWAASLLARRSPRAVMAVFPADHVITKLEPFQRAIRFGYQLAQRGYLVTWGIRPTEPATGYGYIRFASPVADGYGHQAFSVEQFVEKPDLATAQRYLQDGHYVWNSGMFIWQAATILAEVRTHLPALAEQMTRIVEATGTPTERMLLEELWPSLISISIDYGVLEKTDRLVVIPVDIGWSDVGNWEQYGALYDADGNGLRGVGHHFALGSQNVFVYNTTQREIYTVGLEDVIVVALEDKTLICHKNHVQRVRELAEAQLLQRSSTTAARNGHQSGPTPASAPSPMPSSAGQSASALSFNLAAGDPPAMTPEGPASGRDPEPGGSAEQSQPTI</sequence>
<dbReference type="CDD" id="cd02509">
    <property type="entry name" value="GDP-M1P_Guanylyltransferase"/>
    <property type="match status" value="1"/>
</dbReference>
<comment type="similarity">
    <text evidence="1">Belongs to the mannose-6-phosphate isomerase type 2 family.</text>
</comment>
<evidence type="ECO:0000256" key="8">
    <source>
        <dbReference type="SAM" id="MobiDB-lite"/>
    </source>
</evidence>
<evidence type="ECO:0000259" key="9">
    <source>
        <dbReference type="Pfam" id="PF00483"/>
    </source>
</evidence>
<comment type="caution">
    <text evidence="11">The sequence shown here is derived from an EMBL/GenBank/DDBJ whole genome shotgun (WGS) entry which is preliminary data.</text>
</comment>
<dbReference type="EC" id="2.7.7.13" evidence="2"/>
<dbReference type="SUPFAM" id="SSF53448">
    <property type="entry name" value="Nucleotide-diphospho-sugar transferases"/>
    <property type="match status" value="1"/>
</dbReference>
<feature type="region of interest" description="Disordered" evidence="8">
    <location>
        <begin position="355"/>
        <end position="424"/>
    </location>
</feature>
<keyword evidence="3" id="KW-0808">Transferase</keyword>
<dbReference type="PANTHER" id="PTHR46390:SF1">
    <property type="entry name" value="MANNOSE-1-PHOSPHATE GUANYLYLTRANSFERASE"/>
    <property type="match status" value="1"/>
</dbReference>
<evidence type="ECO:0000256" key="2">
    <source>
        <dbReference type="ARBA" id="ARBA00012387"/>
    </source>
</evidence>
<keyword evidence="6" id="KW-0342">GTP-binding</keyword>
<evidence type="ECO:0000313" key="11">
    <source>
        <dbReference type="EMBL" id="RAQ98145.1"/>
    </source>
</evidence>
<accession>A0A328VVL2</accession>
<dbReference type="GO" id="GO:0009298">
    <property type="term" value="P:GDP-mannose biosynthetic process"/>
    <property type="evidence" value="ECO:0007669"/>
    <property type="project" value="TreeGrafter"/>
</dbReference>
<reference evidence="11 12" key="1">
    <citation type="submission" date="2016-08" db="EMBL/GenBank/DDBJ databases">
        <title>Analysis of Carbohydrate Active Enzymes in Thermogemmatispora T81 Reveals Carbohydrate Degradation Ability.</title>
        <authorList>
            <person name="Tomazini A."/>
            <person name="Lal S."/>
            <person name="Stott M."/>
            <person name="Henrissat B."/>
            <person name="Polikarpov I."/>
            <person name="Sparling R."/>
            <person name="Levin D.B."/>
        </authorList>
    </citation>
    <scope>NUCLEOTIDE SEQUENCE [LARGE SCALE GENOMIC DNA]</scope>
    <source>
        <strain evidence="11 12">T81</strain>
    </source>
</reference>
<dbReference type="FunFam" id="3.90.550.10:FF:000046">
    <property type="entry name" value="Mannose-1-phosphate guanylyltransferase (GDP)"/>
    <property type="match status" value="1"/>
</dbReference>
<keyword evidence="5" id="KW-0547">Nucleotide-binding</keyword>
<feature type="domain" description="MannoseP isomerase/GMP-like beta-helix" evidence="10">
    <location>
        <begin position="295"/>
        <end position="347"/>
    </location>
</feature>
<proteinExistence type="inferred from homology"/>
<dbReference type="SUPFAM" id="SSF159283">
    <property type="entry name" value="Guanosine diphospho-D-mannose pyrophosphorylase/mannose-6-phosphate isomerase linker domain"/>
    <property type="match status" value="1"/>
</dbReference>
<evidence type="ECO:0000313" key="12">
    <source>
        <dbReference type="Proteomes" id="UP000248706"/>
    </source>
</evidence>
<dbReference type="InterPro" id="IPR049577">
    <property type="entry name" value="GMPP_N"/>
</dbReference>
<dbReference type="InterPro" id="IPR051161">
    <property type="entry name" value="Mannose-6P_isomerase_type2"/>
</dbReference>
<evidence type="ECO:0000259" key="10">
    <source>
        <dbReference type="Pfam" id="PF22640"/>
    </source>
</evidence>
<dbReference type="Pfam" id="PF00483">
    <property type="entry name" value="NTP_transferase"/>
    <property type="match status" value="1"/>
</dbReference>
<dbReference type="AlphaFoldDB" id="A0A328VVL2"/>
<gene>
    <name evidence="11" type="ORF">A4R35_21570</name>
</gene>
<feature type="domain" description="Nucleotidyl transferase" evidence="9">
    <location>
        <begin position="6"/>
        <end position="280"/>
    </location>
</feature>
<name>A0A328VVL2_9CHLR</name>
<dbReference type="InterPro" id="IPR029044">
    <property type="entry name" value="Nucleotide-diphossugar_trans"/>
</dbReference>
<dbReference type="PANTHER" id="PTHR46390">
    <property type="entry name" value="MANNOSE-1-PHOSPHATE GUANYLYLTRANSFERASE"/>
    <property type="match status" value="1"/>
</dbReference>
<evidence type="ECO:0000256" key="6">
    <source>
        <dbReference type="ARBA" id="ARBA00023134"/>
    </source>
</evidence>
<organism evidence="11 12">
    <name type="scientific">Thermogemmatispora tikiterensis</name>
    <dbReference type="NCBI Taxonomy" id="1825093"/>
    <lineage>
        <taxon>Bacteria</taxon>
        <taxon>Bacillati</taxon>
        <taxon>Chloroflexota</taxon>
        <taxon>Ktedonobacteria</taxon>
        <taxon>Thermogemmatisporales</taxon>
        <taxon>Thermogemmatisporaceae</taxon>
        <taxon>Thermogemmatispora</taxon>
    </lineage>
</organism>
<dbReference type="RefSeq" id="WP_112433167.1">
    <property type="nucleotide sequence ID" value="NZ_MCIF01000002.1"/>
</dbReference>
<dbReference type="InterPro" id="IPR054566">
    <property type="entry name" value="ManC/GMP-like_b-helix"/>
</dbReference>
<dbReference type="InterPro" id="IPR005835">
    <property type="entry name" value="NTP_transferase_dom"/>
</dbReference>
<dbReference type="GO" id="GO:0004475">
    <property type="term" value="F:mannose-1-phosphate guanylyltransferase (GTP) activity"/>
    <property type="evidence" value="ECO:0007669"/>
    <property type="project" value="UniProtKB-EC"/>
</dbReference>
<evidence type="ECO:0000256" key="3">
    <source>
        <dbReference type="ARBA" id="ARBA00022679"/>
    </source>
</evidence>
<dbReference type="EMBL" id="MCIF01000002">
    <property type="protein sequence ID" value="RAQ98145.1"/>
    <property type="molecule type" value="Genomic_DNA"/>
</dbReference>
<evidence type="ECO:0000256" key="1">
    <source>
        <dbReference type="ARBA" id="ARBA00006115"/>
    </source>
</evidence>
<protein>
    <recommendedName>
        <fullName evidence="2">mannose-1-phosphate guanylyltransferase</fullName>
        <ecNumber evidence="2">2.7.7.13</ecNumber>
    </recommendedName>
</protein>